<evidence type="ECO:0000256" key="4">
    <source>
        <dbReference type="ARBA" id="ARBA00023239"/>
    </source>
</evidence>
<comment type="caution">
    <text evidence="7">The sequence shown here is derived from an EMBL/GenBank/DDBJ whole genome shotgun (WGS) entry which is preliminary data.</text>
</comment>
<dbReference type="EC" id="4.4.1.13" evidence="2"/>
<evidence type="ECO:0000313" key="8">
    <source>
        <dbReference type="Proteomes" id="UP000027997"/>
    </source>
</evidence>
<comment type="similarity">
    <text evidence="5">Belongs to the class-II pyridoxal-phosphate-dependent aminotransferase family. MalY/PatB cystathionine beta-lyase subfamily.</text>
</comment>
<accession>A0A081KEU0</accession>
<dbReference type="GO" id="GO:0008483">
    <property type="term" value="F:transaminase activity"/>
    <property type="evidence" value="ECO:0007669"/>
    <property type="project" value="UniProtKB-KW"/>
</dbReference>
<dbReference type="CDD" id="cd00609">
    <property type="entry name" value="AAT_like"/>
    <property type="match status" value="1"/>
</dbReference>
<dbReference type="InterPro" id="IPR027619">
    <property type="entry name" value="C-S_lyase_PatB-like"/>
</dbReference>
<dbReference type="InterPro" id="IPR051798">
    <property type="entry name" value="Class-II_PLP-Dep_Aminotrans"/>
</dbReference>
<evidence type="ECO:0000256" key="1">
    <source>
        <dbReference type="ARBA" id="ARBA00001933"/>
    </source>
</evidence>
<name>A0A081KEU0_9GAMM</name>
<proteinExistence type="inferred from homology"/>
<dbReference type="InterPro" id="IPR015424">
    <property type="entry name" value="PyrdxlP-dep_Trfase"/>
</dbReference>
<dbReference type="Gene3D" id="3.90.1150.10">
    <property type="entry name" value="Aspartate Aminotransferase, domain 1"/>
    <property type="match status" value="1"/>
</dbReference>
<keyword evidence="4" id="KW-0456">Lyase</keyword>
<evidence type="ECO:0000256" key="3">
    <source>
        <dbReference type="ARBA" id="ARBA00022898"/>
    </source>
</evidence>
<gene>
    <name evidence="7" type="ORF">GV64_19770</name>
</gene>
<dbReference type="PANTHER" id="PTHR43525:SF1">
    <property type="entry name" value="PROTEIN MALY"/>
    <property type="match status" value="1"/>
</dbReference>
<sequence length="381" mass="43223">MSIDFDKLVDRTNTSSLKWERFSSDVLPMWVADMDFQSAPEIIEALHQRIDHGVFGYTEPDSELEQLVVERCRNLYHWDIEPDWIVWTPGLVSALNVCVRAYAGKREGVISPVPVYYPFLMAPKLAGRELIGVEWIKQNDQWVLDLESLEQKITPSTKLLMLCNPQNPNGRVFTRAELEKLEQLCKKHGLVVCSDEVHCDLILDRHAEHIPYASISEFARENSVTLMSPSKTFNLAGFGCAFAIIPNNQLRHQFNRVRTGIVPSTDSTLIGYTAAKAAYRHGEPWRQSLLDYLRSNHNYLMEAINNIPGLSMEPLQATYLAWIDVSELGLDDPHQFFEQAGVGLSPGKQFGDENYLRLNFGCSRSLLEEGVKRIAKAVAQL</sequence>
<dbReference type="RefSeq" id="WP_020581324.1">
    <property type="nucleotide sequence ID" value="NZ_JOJP01000001.1"/>
</dbReference>
<keyword evidence="7" id="KW-0032">Aminotransferase</keyword>
<dbReference type="SUPFAM" id="SSF53383">
    <property type="entry name" value="PLP-dependent transferases"/>
    <property type="match status" value="1"/>
</dbReference>
<feature type="domain" description="Aminotransferase class I/classII large" evidence="6">
    <location>
        <begin position="31"/>
        <end position="374"/>
    </location>
</feature>
<organism evidence="7 8">
    <name type="scientific">Endozoicomonas elysicola</name>
    <dbReference type="NCBI Taxonomy" id="305900"/>
    <lineage>
        <taxon>Bacteria</taxon>
        <taxon>Pseudomonadati</taxon>
        <taxon>Pseudomonadota</taxon>
        <taxon>Gammaproteobacteria</taxon>
        <taxon>Oceanospirillales</taxon>
        <taxon>Endozoicomonadaceae</taxon>
        <taxon>Endozoicomonas</taxon>
    </lineage>
</organism>
<dbReference type="InterPro" id="IPR015422">
    <property type="entry name" value="PyrdxlP-dep_Trfase_small"/>
</dbReference>
<dbReference type="GO" id="GO:0047804">
    <property type="term" value="F:cysteine-S-conjugate beta-lyase activity"/>
    <property type="evidence" value="ECO:0007669"/>
    <property type="project" value="UniProtKB-EC"/>
</dbReference>
<comment type="cofactor">
    <cofactor evidence="1">
        <name>pyridoxal 5'-phosphate</name>
        <dbReference type="ChEBI" id="CHEBI:597326"/>
    </cofactor>
</comment>
<dbReference type="InterPro" id="IPR015421">
    <property type="entry name" value="PyrdxlP-dep_Trfase_major"/>
</dbReference>
<evidence type="ECO:0000256" key="2">
    <source>
        <dbReference type="ARBA" id="ARBA00012224"/>
    </source>
</evidence>
<evidence type="ECO:0000313" key="7">
    <source>
        <dbReference type="EMBL" id="KEI72666.1"/>
    </source>
</evidence>
<evidence type="ECO:0000259" key="6">
    <source>
        <dbReference type="Pfam" id="PF00155"/>
    </source>
</evidence>
<dbReference type="eggNOG" id="COG1168">
    <property type="taxonomic scope" value="Bacteria"/>
</dbReference>
<dbReference type="Proteomes" id="UP000027997">
    <property type="component" value="Unassembled WGS sequence"/>
</dbReference>
<evidence type="ECO:0000256" key="5">
    <source>
        <dbReference type="ARBA" id="ARBA00037974"/>
    </source>
</evidence>
<dbReference type="AlphaFoldDB" id="A0A081KEU0"/>
<dbReference type="Gene3D" id="3.40.640.10">
    <property type="entry name" value="Type I PLP-dependent aspartate aminotransferase-like (Major domain)"/>
    <property type="match status" value="1"/>
</dbReference>
<dbReference type="Pfam" id="PF00155">
    <property type="entry name" value="Aminotran_1_2"/>
    <property type="match status" value="1"/>
</dbReference>
<dbReference type="STRING" id="305900.GV64_19770"/>
<keyword evidence="8" id="KW-1185">Reference proteome</keyword>
<dbReference type="EMBL" id="JOJP01000001">
    <property type="protein sequence ID" value="KEI72666.1"/>
    <property type="molecule type" value="Genomic_DNA"/>
</dbReference>
<dbReference type="GO" id="GO:0030170">
    <property type="term" value="F:pyridoxal phosphate binding"/>
    <property type="evidence" value="ECO:0007669"/>
    <property type="project" value="InterPro"/>
</dbReference>
<reference evidence="7 8" key="1">
    <citation type="submission" date="2014-06" db="EMBL/GenBank/DDBJ databases">
        <title>Whole Genome Sequences of Three Symbiotic Endozoicomonas Bacteria.</title>
        <authorList>
            <person name="Neave M.J."/>
            <person name="Apprill A."/>
            <person name="Voolstra C.R."/>
        </authorList>
    </citation>
    <scope>NUCLEOTIDE SEQUENCE [LARGE SCALE GENOMIC DNA]</scope>
    <source>
        <strain evidence="7 8">DSM 22380</strain>
    </source>
</reference>
<keyword evidence="3" id="KW-0663">Pyridoxal phosphate</keyword>
<dbReference type="PANTHER" id="PTHR43525">
    <property type="entry name" value="PROTEIN MALY"/>
    <property type="match status" value="1"/>
</dbReference>
<protein>
    <recommendedName>
        <fullName evidence="2">cysteine-S-conjugate beta-lyase</fullName>
        <ecNumber evidence="2">4.4.1.13</ecNumber>
    </recommendedName>
</protein>
<dbReference type="NCBIfam" id="TIGR04350">
    <property type="entry name" value="C_S_lyase_PatB"/>
    <property type="match status" value="1"/>
</dbReference>
<keyword evidence="7" id="KW-0808">Transferase</keyword>
<dbReference type="InterPro" id="IPR004839">
    <property type="entry name" value="Aminotransferase_I/II_large"/>
</dbReference>